<dbReference type="Gene3D" id="1.10.510.10">
    <property type="entry name" value="Transferase(Phosphotransferase) domain 1"/>
    <property type="match status" value="1"/>
</dbReference>
<dbReference type="AlphaFoldDB" id="A0A2P4Q5N0"/>
<dbReference type="SUPFAM" id="SSF56112">
    <property type="entry name" value="Protein kinase-like (PK-like)"/>
    <property type="match status" value="1"/>
</dbReference>
<gene>
    <name evidence="3" type="ORF">GLOIN_2v1856415</name>
</gene>
<feature type="region of interest" description="Disordered" evidence="1">
    <location>
        <begin position="118"/>
        <end position="157"/>
    </location>
</feature>
<dbReference type="InterPro" id="IPR011009">
    <property type="entry name" value="Kinase-like_dom_sf"/>
</dbReference>
<dbReference type="PROSITE" id="PS50011">
    <property type="entry name" value="PROTEIN_KINASE_DOM"/>
    <property type="match status" value="1"/>
</dbReference>
<feature type="compositionally biased region" description="Low complexity" evidence="1">
    <location>
        <begin position="145"/>
        <end position="157"/>
    </location>
</feature>
<dbReference type="EMBL" id="AUPC02000089">
    <property type="protein sequence ID" value="POG72961.1"/>
    <property type="molecule type" value="Genomic_DNA"/>
</dbReference>
<evidence type="ECO:0000256" key="1">
    <source>
        <dbReference type="SAM" id="MobiDB-lite"/>
    </source>
</evidence>
<dbReference type="InterPro" id="IPR000719">
    <property type="entry name" value="Prot_kinase_dom"/>
</dbReference>
<dbReference type="GO" id="GO:0004672">
    <property type="term" value="F:protein kinase activity"/>
    <property type="evidence" value="ECO:0007669"/>
    <property type="project" value="InterPro"/>
</dbReference>
<accession>A0A2P4Q5N0</accession>
<dbReference type="Pfam" id="PF07714">
    <property type="entry name" value="PK_Tyr_Ser-Thr"/>
    <property type="match status" value="1"/>
</dbReference>
<dbReference type="Proteomes" id="UP000018888">
    <property type="component" value="Unassembled WGS sequence"/>
</dbReference>
<organism evidence="3 4">
    <name type="scientific">Rhizophagus irregularis (strain DAOM 181602 / DAOM 197198 / MUCL 43194)</name>
    <name type="common">Arbuscular mycorrhizal fungus</name>
    <name type="synonym">Glomus intraradices</name>
    <dbReference type="NCBI Taxonomy" id="747089"/>
    <lineage>
        <taxon>Eukaryota</taxon>
        <taxon>Fungi</taxon>
        <taxon>Fungi incertae sedis</taxon>
        <taxon>Mucoromycota</taxon>
        <taxon>Glomeromycotina</taxon>
        <taxon>Glomeromycetes</taxon>
        <taxon>Glomerales</taxon>
        <taxon>Glomeraceae</taxon>
        <taxon>Rhizophagus</taxon>
    </lineage>
</organism>
<feature type="domain" description="Protein kinase" evidence="2">
    <location>
        <begin position="1"/>
        <end position="72"/>
    </location>
</feature>
<comment type="caution">
    <text evidence="3">The sequence shown here is derived from an EMBL/GenBank/DDBJ whole genome shotgun (WGS) entry which is preliminary data.</text>
</comment>
<evidence type="ECO:0000259" key="2">
    <source>
        <dbReference type="PROSITE" id="PS50011"/>
    </source>
</evidence>
<evidence type="ECO:0000313" key="3">
    <source>
        <dbReference type="EMBL" id="POG72961.1"/>
    </source>
</evidence>
<protein>
    <recommendedName>
        <fullName evidence="2">Protein kinase domain-containing protein</fullName>
    </recommendedName>
</protein>
<feature type="compositionally biased region" description="Basic and acidic residues" evidence="1">
    <location>
        <begin position="125"/>
        <end position="143"/>
    </location>
</feature>
<reference evidence="3 4" key="1">
    <citation type="journal article" date="2013" name="Proc. Natl. Acad. Sci. U.S.A.">
        <title>Genome of an arbuscular mycorrhizal fungus provides insight into the oldest plant symbiosis.</title>
        <authorList>
            <person name="Tisserant E."/>
            <person name="Malbreil M."/>
            <person name="Kuo A."/>
            <person name="Kohler A."/>
            <person name="Symeonidi A."/>
            <person name="Balestrini R."/>
            <person name="Charron P."/>
            <person name="Duensing N."/>
            <person name="Frei Dit Frey N."/>
            <person name="Gianinazzi-Pearson V."/>
            <person name="Gilbert L.B."/>
            <person name="Handa Y."/>
            <person name="Herr J.R."/>
            <person name="Hijri M."/>
            <person name="Koul R."/>
            <person name="Kawaguchi M."/>
            <person name="Krajinski F."/>
            <person name="Lammers P.J."/>
            <person name="Masclaux F.G."/>
            <person name="Murat C."/>
            <person name="Morin E."/>
            <person name="Ndikumana S."/>
            <person name="Pagni M."/>
            <person name="Petitpierre D."/>
            <person name="Requena N."/>
            <person name="Rosikiewicz P."/>
            <person name="Riley R."/>
            <person name="Saito K."/>
            <person name="San Clemente H."/>
            <person name="Shapiro H."/>
            <person name="van Tuinen D."/>
            <person name="Becard G."/>
            <person name="Bonfante P."/>
            <person name="Paszkowski U."/>
            <person name="Shachar-Hill Y.Y."/>
            <person name="Tuskan G.A."/>
            <person name="Young P.W."/>
            <person name="Sanders I.R."/>
            <person name="Henrissat B."/>
            <person name="Rensing S.A."/>
            <person name="Grigoriev I.V."/>
            <person name="Corradi N."/>
            <person name="Roux C."/>
            <person name="Martin F."/>
        </authorList>
    </citation>
    <scope>NUCLEOTIDE SEQUENCE [LARGE SCALE GENOMIC DNA]</scope>
    <source>
        <strain evidence="3 4">DAOM 197198</strain>
    </source>
</reference>
<feature type="non-terminal residue" evidence="3">
    <location>
        <position position="194"/>
    </location>
</feature>
<dbReference type="GO" id="GO:0005524">
    <property type="term" value="F:ATP binding"/>
    <property type="evidence" value="ECO:0007669"/>
    <property type="project" value="InterPro"/>
</dbReference>
<evidence type="ECO:0000313" key="4">
    <source>
        <dbReference type="Proteomes" id="UP000018888"/>
    </source>
</evidence>
<reference evidence="3 4" key="2">
    <citation type="journal article" date="2018" name="New Phytol.">
        <title>High intraspecific genome diversity in the model arbuscular mycorrhizal symbiont Rhizophagus irregularis.</title>
        <authorList>
            <person name="Chen E.C.H."/>
            <person name="Morin E."/>
            <person name="Beaudet D."/>
            <person name="Noel J."/>
            <person name="Yildirir G."/>
            <person name="Ndikumana S."/>
            <person name="Charron P."/>
            <person name="St-Onge C."/>
            <person name="Giorgi J."/>
            <person name="Kruger M."/>
            <person name="Marton T."/>
            <person name="Ropars J."/>
            <person name="Grigoriev I.V."/>
            <person name="Hainaut M."/>
            <person name="Henrissat B."/>
            <person name="Roux C."/>
            <person name="Martin F."/>
            <person name="Corradi N."/>
        </authorList>
    </citation>
    <scope>NUCLEOTIDE SEQUENCE [LARGE SCALE GENOMIC DNA]</scope>
    <source>
        <strain evidence="3 4">DAOM 197198</strain>
    </source>
</reference>
<keyword evidence="4" id="KW-1185">Reference proteome</keyword>
<sequence>MLMWEISSGQPPFINYEHDYDLAINIINGIRPRIISGTPLEYKNLIVQCWDADPSKRPNISKLLRKIREIDLSYQNMPNESFQTNITNNLESDYTNTHNKLFASKIHQFENFPEPRNATEEEQEEFHSKPHDFHIPDNIDDFGKSNTNRKSSSTSTISDNFEDDNIYLLTKFNELQINSANDTHNNFIKDETIQ</sequence>
<dbReference type="VEuPathDB" id="FungiDB:RhiirFUN_022974"/>
<proteinExistence type="predicted"/>
<name>A0A2P4Q5N0_RHIID</name>
<dbReference type="InterPro" id="IPR001245">
    <property type="entry name" value="Ser-Thr/Tyr_kinase_cat_dom"/>
</dbReference>